<dbReference type="AlphaFoldDB" id="A0A9Q3JBB1"/>
<protein>
    <submittedName>
        <fullName evidence="1">Uncharacterized protein</fullName>
    </submittedName>
</protein>
<sequence>MEKILDNQAAKLFENDPLLNDHFSKLSSADSTDKDFKTTWHEVANLGKSSNTATLTRQKVAAVSLLCYVFEVATRADPQAPQEKQAVVEMGAIVKDKDFENNFRGPLKKRLSWELAYYDIKRKPHSCDILNKGSGLTVKV</sequence>
<evidence type="ECO:0000313" key="1">
    <source>
        <dbReference type="EMBL" id="MBW0559920.1"/>
    </source>
</evidence>
<gene>
    <name evidence="1" type="ORF">O181_099635</name>
</gene>
<keyword evidence="2" id="KW-1185">Reference proteome</keyword>
<dbReference type="Proteomes" id="UP000765509">
    <property type="component" value="Unassembled WGS sequence"/>
</dbReference>
<name>A0A9Q3JBB1_9BASI</name>
<evidence type="ECO:0000313" key="2">
    <source>
        <dbReference type="Proteomes" id="UP000765509"/>
    </source>
</evidence>
<organism evidence="1 2">
    <name type="scientific">Austropuccinia psidii MF-1</name>
    <dbReference type="NCBI Taxonomy" id="1389203"/>
    <lineage>
        <taxon>Eukaryota</taxon>
        <taxon>Fungi</taxon>
        <taxon>Dikarya</taxon>
        <taxon>Basidiomycota</taxon>
        <taxon>Pucciniomycotina</taxon>
        <taxon>Pucciniomycetes</taxon>
        <taxon>Pucciniales</taxon>
        <taxon>Sphaerophragmiaceae</taxon>
        <taxon>Austropuccinia</taxon>
    </lineage>
</organism>
<dbReference type="EMBL" id="AVOT02068840">
    <property type="protein sequence ID" value="MBW0559920.1"/>
    <property type="molecule type" value="Genomic_DNA"/>
</dbReference>
<proteinExistence type="predicted"/>
<reference evidence="1" key="1">
    <citation type="submission" date="2021-03" db="EMBL/GenBank/DDBJ databases">
        <title>Draft genome sequence of rust myrtle Austropuccinia psidii MF-1, a brazilian biotype.</title>
        <authorList>
            <person name="Quecine M.C."/>
            <person name="Pachon D.M.R."/>
            <person name="Bonatelli M.L."/>
            <person name="Correr F.H."/>
            <person name="Franceschini L.M."/>
            <person name="Leite T.F."/>
            <person name="Margarido G.R.A."/>
            <person name="Almeida C.A."/>
            <person name="Ferrarezi J.A."/>
            <person name="Labate C.A."/>
        </authorList>
    </citation>
    <scope>NUCLEOTIDE SEQUENCE</scope>
    <source>
        <strain evidence="1">MF-1</strain>
    </source>
</reference>
<comment type="caution">
    <text evidence="1">The sequence shown here is derived from an EMBL/GenBank/DDBJ whole genome shotgun (WGS) entry which is preliminary data.</text>
</comment>
<accession>A0A9Q3JBB1</accession>